<dbReference type="OrthoDB" id="1262473at2"/>
<dbReference type="RefSeq" id="WP_114302540.1">
    <property type="nucleotide sequence ID" value="NZ_QPIE01000001.1"/>
</dbReference>
<reference evidence="1 2" key="1">
    <citation type="submission" date="2018-07" db="EMBL/GenBank/DDBJ databases">
        <title>Chryseobacterium lacus sp. nov., isolated from lake water.</title>
        <authorList>
            <person name="Li C.-M."/>
        </authorList>
    </citation>
    <scope>NUCLEOTIDE SEQUENCE [LARGE SCALE GENOMIC DNA]</scope>
    <source>
        <strain evidence="1 2">YLOS41</strain>
    </source>
</reference>
<proteinExistence type="predicted"/>
<dbReference type="AlphaFoldDB" id="A0A368N5G1"/>
<accession>A0A368N5G1</accession>
<gene>
    <name evidence="1" type="ORF">DQ356_00665</name>
</gene>
<dbReference type="Proteomes" id="UP000252172">
    <property type="component" value="Unassembled WGS sequence"/>
</dbReference>
<dbReference type="EMBL" id="QPIE01000001">
    <property type="protein sequence ID" value="RCU44765.1"/>
    <property type="molecule type" value="Genomic_DNA"/>
</dbReference>
<comment type="caution">
    <text evidence="1">The sequence shown here is derived from an EMBL/GenBank/DDBJ whole genome shotgun (WGS) entry which is preliminary data.</text>
</comment>
<name>A0A368N5G1_9FLAO</name>
<organism evidence="1 2">
    <name type="scientific">Chryseobacterium lacus</name>
    <dbReference type="NCBI Taxonomy" id="2058346"/>
    <lineage>
        <taxon>Bacteria</taxon>
        <taxon>Pseudomonadati</taxon>
        <taxon>Bacteroidota</taxon>
        <taxon>Flavobacteriia</taxon>
        <taxon>Flavobacteriales</taxon>
        <taxon>Weeksellaceae</taxon>
        <taxon>Chryseobacterium group</taxon>
        <taxon>Chryseobacterium</taxon>
    </lineage>
</organism>
<keyword evidence="2" id="KW-1185">Reference proteome</keyword>
<evidence type="ECO:0000313" key="2">
    <source>
        <dbReference type="Proteomes" id="UP000252172"/>
    </source>
</evidence>
<protein>
    <submittedName>
        <fullName evidence="1">Uncharacterized protein</fullName>
    </submittedName>
</protein>
<sequence>MGLRKKYKKEVLKSLKHLNSSEHKLLETMTQLMLLKEMKESGIVLQKGDTFSFNDDIFDYSPDKTVRKIAKLRRRIQKTMLDLVESNELKDEEIKFLA</sequence>
<evidence type="ECO:0000313" key="1">
    <source>
        <dbReference type="EMBL" id="RCU44765.1"/>
    </source>
</evidence>